<organism evidence="1 2">
    <name type="scientific">Mycena pura</name>
    <dbReference type="NCBI Taxonomy" id="153505"/>
    <lineage>
        <taxon>Eukaryota</taxon>
        <taxon>Fungi</taxon>
        <taxon>Dikarya</taxon>
        <taxon>Basidiomycota</taxon>
        <taxon>Agaricomycotina</taxon>
        <taxon>Agaricomycetes</taxon>
        <taxon>Agaricomycetidae</taxon>
        <taxon>Agaricales</taxon>
        <taxon>Marasmiineae</taxon>
        <taxon>Mycenaceae</taxon>
        <taxon>Mycena</taxon>
    </lineage>
</organism>
<dbReference type="PANTHER" id="PTHR38926">
    <property type="entry name" value="F-BOX DOMAIN CONTAINING PROTEIN, EXPRESSED"/>
    <property type="match status" value="1"/>
</dbReference>
<gene>
    <name evidence="1" type="ORF">GGX14DRAFT_428255</name>
</gene>
<protein>
    <recommendedName>
        <fullName evidence="3">F-box domain-containing protein</fullName>
    </recommendedName>
</protein>
<proteinExistence type="predicted"/>
<dbReference type="Proteomes" id="UP001219525">
    <property type="component" value="Unassembled WGS sequence"/>
</dbReference>
<dbReference type="Gene3D" id="3.80.10.10">
    <property type="entry name" value="Ribonuclease Inhibitor"/>
    <property type="match status" value="1"/>
</dbReference>
<keyword evidence="2" id="KW-1185">Reference proteome</keyword>
<dbReference type="EMBL" id="JARJCW010000007">
    <property type="protein sequence ID" value="KAJ7222226.1"/>
    <property type="molecule type" value="Genomic_DNA"/>
</dbReference>
<evidence type="ECO:0000313" key="1">
    <source>
        <dbReference type="EMBL" id="KAJ7222226.1"/>
    </source>
</evidence>
<dbReference type="SUPFAM" id="SSF52047">
    <property type="entry name" value="RNI-like"/>
    <property type="match status" value="1"/>
</dbReference>
<dbReference type="AlphaFoldDB" id="A0AAD6YHP3"/>
<accession>A0AAD6YHP3</accession>
<dbReference type="PANTHER" id="PTHR38926:SF5">
    <property type="entry name" value="F-BOX AND LEUCINE-RICH REPEAT PROTEIN 6"/>
    <property type="match status" value="1"/>
</dbReference>
<dbReference type="InterPro" id="IPR032675">
    <property type="entry name" value="LRR_dom_sf"/>
</dbReference>
<sequence length="474" mass="53211">MSRRLINGIHSQSNEILGQIFLEHVEWAMEDILHTTDGPWVLSHVCRSWKKITLAHPEVWSFIHVEEPESRTGPETIFLLNLALVRSQHQPLDIKLGFAERHYTALHMKIIRAVVAQSDRWKTADLQITNALAPSFAPIRNRLSKLTKLKLTNFTDDSPEAFPYAMNAPCLTDIALNNYPHDIVALPWSSIRHFASDMTPFPDVVMGGVVLLEGGTVSIDAETYVSLLRNNPQLESLDLTYPSPSPPTSTLTHLSLRRLCGADGRLIRALTLPNLEELIITLKDDTISAVRGLLARSKCSLRSLRLIDFTLSTDVLAILSQSASLQTLIIIPPAWDTHADSNMKRLVRTLAQPSFLPCLEDLEIQVHEDRDEREDLDAPVEPLRPQAVGFVDDALVEMLAARWERRRTAEGRAYLQKVCVLIELPSTVGLSRTRGIGGLRKMSDEGLDVVINARDPRDLNRWGPGRIMSYVYNV</sequence>
<reference evidence="1" key="1">
    <citation type="submission" date="2023-03" db="EMBL/GenBank/DDBJ databases">
        <title>Massive genome expansion in bonnet fungi (Mycena s.s.) driven by repeated elements and novel gene families across ecological guilds.</title>
        <authorList>
            <consortium name="Lawrence Berkeley National Laboratory"/>
            <person name="Harder C.B."/>
            <person name="Miyauchi S."/>
            <person name="Viragh M."/>
            <person name="Kuo A."/>
            <person name="Thoen E."/>
            <person name="Andreopoulos B."/>
            <person name="Lu D."/>
            <person name="Skrede I."/>
            <person name="Drula E."/>
            <person name="Henrissat B."/>
            <person name="Morin E."/>
            <person name="Kohler A."/>
            <person name="Barry K."/>
            <person name="LaButti K."/>
            <person name="Morin E."/>
            <person name="Salamov A."/>
            <person name="Lipzen A."/>
            <person name="Mereny Z."/>
            <person name="Hegedus B."/>
            <person name="Baldrian P."/>
            <person name="Stursova M."/>
            <person name="Weitz H."/>
            <person name="Taylor A."/>
            <person name="Grigoriev I.V."/>
            <person name="Nagy L.G."/>
            <person name="Martin F."/>
            <person name="Kauserud H."/>
        </authorList>
    </citation>
    <scope>NUCLEOTIDE SEQUENCE</scope>
    <source>
        <strain evidence="1">9144</strain>
    </source>
</reference>
<evidence type="ECO:0000313" key="2">
    <source>
        <dbReference type="Proteomes" id="UP001219525"/>
    </source>
</evidence>
<name>A0AAD6YHP3_9AGAR</name>
<evidence type="ECO:0008006" key="3">
    <source>
        <dbReference type="Google" id="ProtNLM"/>
    </source>
</evidence>
<comment type="caution">
    <text evidence="1">The sequence shown here is derived from an EMBL/GenBank/DDBJ whole genome shotgun (WGS) entry which is preliminary data.</text>
</comment>